<proteinExistence type="predicted"/>
<gene>
    <name evidence="1" type="ORF">BV25DRAFT_1996378</name>
</gene>
<comment type="caution">
    <text evidence="1">The sequence shown here is derived from an EMBL/GenBank/DDBJ whole genome shotgun (WGS) entry which is preliminary data.</text>
</comment>
<protein>
    <submittedName>
        <fullName evidence="1">Uncharacterized protein</fullName>
    </submittedName>
</protein>
<keyword evidence="2" id="KW-1185">Reference proteome</keyword>
<evidence type="ECO:0000313" key="1">
    <source>
        <dbReference type="EMBL" id="KAI0054588.1"/>
    </source>
</evidence>
<reference evidence="1" key="2">
    <citation type="journal article" date="2022" name="New Phytol.">
        <title>Evolutionary transition to the ectomycorrhizal habit in the genomes of a hyperdiverse lineage of mushroom-forming fungi.</title>
        <authorList>
            <person name="Looney B."/>
            <person name="Miyauchi S."/>
            <person name="Morin E."/>
            <person name="Drula E."/>
            <person name="Courty P.E."/>
            <person name="Kohler A."/>
            <person name="Kuo A."/>
            <person name="LaButti K."/>
            <person name="Pangilinan J."/>
            <person name="Lipzen A."/>
            <person name="Riley R."/>
            <person name="Andreopoulos W."/>
            <person name="He G."/>
            <person name="Johnson J."/>
            <person name="Nolan M."/>
            <person name="Tritt A."/>
            <person name="Barry K.W."/>
            <person name="Grigoriev I.V."/>
            <person name="Nagy L.G."/>
            <person name="Hibbett D."/>
            <person name="Henrissat B."/>
            <person name="Matheny P.B."/>
            <person name="Labbe J."/>
            <person name="Martin F.M."/>
        </authorList>
    </citation>
    <scope>NUCLEOTIDE SEQUENCE</scope>
    <source>
        <strain evidence="1">HHB10654</strain>
    </source>
</reference>
<evidence type="ECO:0000313" key="2">
    <source>
        <dbReference type="Proteomes" id="UP000814140"/>
    </source>
</evidence>
<name>A0ACB8SEC2_9AGAM</name>
<dbReference type="Proteomes" id="UP000814140">
    <property type="component" value="Unassembled WGS sequence"/>
</dbReference>
<dbReference type="EMBL" id="MU277387">
    <property type="protein sequence ID" value="KAI0054588.1"/>
    <property type="molecule type" value="Genomic_DNA"/>
</dbReference>
<sequence length="234" mass="26562">MSSRRSRSSLPTTSTPPIRSATNAKAHLEDMHEKFVYFTLQAERNRMLAGNSGLPEPEAKALYDRMVHEFNTNPKFPRCEFPPKTKKAARVAYMRKCLAVCHEDATTTEAHTLHWITATIALQFIMTIELTRSREHNLLVTQWNKEAQRILYPEPKPYQPPVDAFAAPQLFDWVGLSFTDPTTKVRYAVEDSGTSVTSGAYFVLQTEDGRREQVPTEKFANMVKGIPIPSDDDD</sequence>
<reference evidence="1" key="1">
    <citation type="submission" date="2021-03" db="EMBL/GenBank/DDBJ databases">
        <authorList>
            <consortium name="DOE Joint Genome Institute"/>
            <person name="Ahrendt S."/>
            <person name="Looney B.P."/>
            <person name="Miyauchi S."/>
            <person name="Morin E."/>
            <person name="Drula E."/>
            <person name="Courty P.E."/>
            <person name="Chicoki N."/>
            <person name="Fauchery L."/>
            <person name="Kohler A."/>
            <person name="Kuo A."/>
            <person name="Labutti K."/>
            <person name="Pangilinan J."/>
            <person name="Lipzen A."/>
            <person name="Riley R."/>
            <person name="Andreopoulos W."/>
            <person name="He G."/>
            <person name="Johnson J."/>
            <person name="Barry K.W."/>
            <person name="Grigoriev I.V."/>
            <person name="Nagy L."/>
            <person name="Hibbett D."/>
            <person name="Henrissat B."/>
            <person name="Matheny P.B."/>
            <person name="Labbe J."/>
            <person name="Martin F."/>
        </authorList>
    </citation>
    <scope>NUCLEOTIDE SEQUENCE</scope>
    <source>
        <strain evidence="1">HHB10654</strain>
    </source>
</reference>
<accession>A0ACB8SEC2</accession>
<organism evidence="1 2">
    <name type="scientific">Artomyces pyxidatus</name>
    <dbReference type="NCBI Taxonomy" id="48021"/>
    <lineage>
        <taxon>Eukaryota</taxon>
        <taxon>Fungi</taxon>
        <taxon>Dikarya</taxon>
        <taxon>Basidiomycota</taxon>
        <taxon>Agaricomycotina</taxon>
        <taxon>Agaricomycetes</taxon>
        <taxon>Russulales</taxon>
        <taxon>Auriscalpiaceae</taxon>
        <taxon>Artomyces</taxon>
    </lineage>
</organism>